<comment type="function">
    <text evidence="10">Necessary for normal cell division and for the maintenance of normal septation.</text>
</comment>
<keyword evidence="3 10" id="KW-0132">Cell division</keyword>
<dbReference type="EMBL" id="CP034841">
    <property type="protein sequence ID" value="QBF34559.1"/>
    <property type="molecule type" value="Genomic_DNA"/>
</dbReference>
<dbReference type="InterPro" id="IPR027417">
    <property type="entry name" value="P-loop_NTPase"/>
</dbReference>
<evidence type="ECO:0000313" key="12">
    <source>
        <dbReference type="EMBL" id="QBF34559.1"/>
    </source>
</evidence>
<dbReference type="InterPro" id="IPR005225">
    <property type="entry name" value="Small_GTP-bd"/>
</dbReference>
<evidence type="ECO:0000259" key="11">
    <source>
        <dbReference type="PROSITE" id="PS51706"/>
    </source>
</evidence>
<accession>A0A4P6MR90</accession>
<dbReference type="NCBIfam" id="TIGR03598">
    <property type="entry name" value="GTPase_YsxC"/>
    <property type="match status" value="1"/>
</dbReference>
<dbReference type="PROSITE" id="PS51706">
    <property type="entry name" value="G_ENGB"/>
    <property type="match status" value="1"/>
</dbReference>
<dbReference type="Pfam" id="PF01926">
    <property type="entry name" value="MMR_HSR1"/>
    <property type="match status" value="1"/>
</dbReference>
<keyword evidence="5 10" id="KW-0547">Nucleotide-binding</keyword>
<keyword evidence="8 10" id="KW-0717">Septation</keyword>
<dbReference type="KEGG" id="mphi:EG856_01290"/>
<evidence type="ECO:0000256" key="9">
    <source>
        <dbReference type="ARBA" id="ARBA00023306"/>
    </source>
</evidence>
<evidence type="ECO:0000313" key="13">
    <source>
        <dbReference type="Proteomes" id="UP000289326"/>
    </source>
</evidence>
<evidence type="ECO:0000256" key="6">
    <source>
        <dbReference type="ARBA" id="ARBA00022842"/>
    </source>
</evidence>
<dbReference type="InterPro" id="IPR030393">
    <property type="entry name" value="G_ENGB_dom"/>
</dbReference>
<keyword evidence="7 10" id="KW-0342">GTP-binding</keyword>
<sequence>MWKFVKSALDKNSWIDTNGNIQVIFWGRSNVGKSSLLNAITNQKISFVSKTPGRTQLINYFTDLNNKFIVDLPGYGYATMSKQKQQQMLNSIKQYLEFEPNPKHLFILLDSRSGITKLDHEIIDFITHLGLSFSLVYTKIDKLNQKDKSALIKKHAEQIQNYKFNSETFLVSAHKKINLDELVEYIDKILYQP</sequence>
<dbReference type="InterPro" id="IPR006073">
    <property type="entry name" value="GTP-bd"/>
</dbReference>
<reference evidence="12 13" key="1">
    <citation type="submission" date="2019-01" db="EMBL/GenBank/DDBJ databases">
        <title>Complete sequence and annotation of the Mycoplasma phocirhinis strain 852T genome.</title>
        <authorList>
            <person name="Frasca S.Jr."/>
            <person name="Kutish G.F."/>
            <person name="Castellanos Gell J."/>
            <person name="Michaels D.L."/>
            <person name="Brown D.R."/>
        </authorList>
    </citation>
    <scope>NUCLEOTIDE SEQUENCE [LARGE SCALE GENOMIC DNA]</scope>
    <source>
        <strain evidence="12 13">852</strain>
    </source>
</reference>
<dbReference type="HAMAP" id="MF_00321">
    <property type="entry name" value="GTPase_EngB"/>
    <property type="match status" value="1"/>
</dbReference>
<evidence type="ECO:0000256" key="1">
    <source>
        <dbReference type="ARBA" id="ARBA00001946"/>
    </source>
</evidence>
<evidence type="ECO:0000256" key="7">
    <source>
        <dbReference type="ARBA" id="ARBA00023134"/>
    </source>
</evidence>
<keyword evidence="4" id="KW-0479">Metal-binding</keyword>
<name>A0A4P6MR90_9BACT</name>
<comment type="similarity">
    <text evidence="2 10">Belongs to the TRAFAC class TrmE-Era-EngA-EngB-Septin-like GTPase superfamily. EngB GTPase family.</text>
</comment>
<protein>
    <recommendedName>
        <fullName evidence="10">Probable GTP-binding protein EngB</fullName>
    </recommendedName>
</protein>
<gene>
    <name evidence="10" type="primary">engB</name>
    <name evidence="12" type="ORF">EG856_01290</name>
</gene>
<dbReference type="InterPro" id="IPR019987">
    <property type="entry name" value="GTP-bd_ribosome_bio_YsxC"/>
</dbReference>
<feature type="domain" description="EngB-type G" evidence="11">
    <location>
        <begin position="19"/>
        <end position="192"/>
    </location>
</feature>
<dbReference type="PANTHER" id="PTHR11649:SF13">
    <property type="entry name" value="ENGB-TYPE G DOMAIN-CONTAINING PROTEIN"/>
    <property type="match status" value="1"/>
</dbReference>
<dbReference type="GO" id="GO:0000917">
    <property type="term" value="P:division septum assembly"/>
    <property type="evidence" value="ECO:0007669"/>
    <property type="project" value="UniProtKB-KW"/>
</dbReference>
<evidence type="ECO:0000256" key="3">
    <source>
        <dbReference type="ARBA" id="ARBA00022618"/>
    </source>
</evidence>
<comment type="cofactor">
    <cofactor evidence="1">
        <name>Mg(2+)</name>
        <dbReference type="ChEBI" id="CHEBI:18420"/>
    </cofactor>
</comment>
<dbReference type="NCBIfam" id="TIGR00231">
    <property type="entry name" value="small_GTP"/>
    <property type="match status" value="1"/>
</dbReference>
<dbReference type="GO" id="GO:0046872">
    <property type="term" value="F:metal ion binding"/>
    <property type="evidence" value="ECO:0007669"/>
    <property type="project" value="UniProtKB-KW"/>
</dbReference>
<proteinExistence type="inferred from homology"/>
<dbReference type="Gene3D" id="3.40.50.300">
    <property type="entry name" value="P-loop containing nucleotide triphosphate hydrolases"/>
    <property type="match status" value="1"/>
</dbReference>
<dbReference type="SUPFAM" id="SSF52540">
    <property type="entry name" value="P-loop containing nucleoside triphosphate hydrolases"/>
    <property type="match status" value="1"/>
</dbReference>
<dbReference type="AlphaFoldDB" id="A0A4P6MR90"/>
<evidence type="ECO:0000256" key="2">
    <source>
        <dbReference type="ARBA" id="ARBA00009638"/>
    </source>
</evidence>
<keyword evidence="9 10" id="KW-0131">Cell cycle</keyword>
<dbReference type="OrthoDB" id="9804921at2"/>
<evidence type="ECO:0000256" key="4">
    <source>
        <dbReference type="ARBA" id="ARBA00022723"/>
    </source>
</evidence>
<keyword evidence="13" id="KW-1185">Reference proteome</keyword>
<evidence type="ECO:0000256" key="5">
    <source>
        <dbReference type="ARBA" id="ARBA00022741"/>
    </source>
</evidence>
<organism evidence="12 13">
    <name type="scientific">Mycoplasmopsis phocirhinis</name>
    <dbReference type="NCBI Taxonomy" id="142650"/>
    <lineage>
        <taxon>Bacteria</taxon>
        <taxon>Bacillati</taxon>
        <taxon>Mycoplasmatota</taxon>
        <taxon>Mycoplasmoidales</taxon>
        <taxon>Metamycoplasmataceae</taxon>
        <taxon>Mycoplasmopsis</taxon>
    </lineage>
</organism>
<evidence type="ECO:0000256" key="10">
    <source>
        <dbReference type="HAMAP-Rule" id="MF_00321"/>
    </source>
</evidence>
<dbReference type="RefSeq" id="WP_130429336.1">
    <property type="nucleotide sequence ID" value="NZ_CP034841.1"/>
</dbReference>
<dbReference type="PANTHER" id="PTHR11649">
    <property type="entry name" value="MSS1/TRME-RELATED GTP-BINDING PROTEIN"/>
    <property type="match status" value="1"/>
</dbReference>
<keyword evidence="6" id="KW-0460">Magnesium</keyword>
<dbReference type="GO" id="GO:0005525">
    <property type="term" value="F:GTP binding"/>
    <property type="evidence" value="ECO:0007669"/>
    <property type="project" value="UniProtKB-UniRule"/>
</dbReference>
<dbReference type="Proteomes" id="UP000289326">
    <property type="component" value="Chromosome"/>
</dbReference>
<evidence type="ECO:0000256" key="8">
    <source>
        <dbReference type="ARBA" id="ARBA00023210"/>
    </source>
</evidence>
<dbReference type="CDD" id="cd01876">
    <property type="entry name" value="YihA_EngB"/>
    <property type="match status" value="1"/>
</dbReference>